<feature type="domain" description="Ribosome maturation factor RimP C-terminal" evidence="5">
    <location>
        <begin position="87"/>
        <end position="153"/>
    </location>
</feature>
<dbReference type="Gene3D" id="3.30.300.70">
    <property type="entry name" value="RimP-like superfamily, N-terminal"/>
    <property type="match status" value="1"/>
</dbReference>
<dbReference type="InterPro" id="IPR003728">
    <property type="entry name" value="Ribosome_maturation_RimP"/>
</dbReference>
<dbReference type="HOGENOM" id="CLU_070525_2_2_0"/>
<protein>
    <recommendedName>
        <fullName evidence="3">Ribosome maturation factor RimP</fullName>
    </recommendedName>
</protein>
<evidence type="ECO:0000259" key="4">
    <source>
        <dbReference type="Pfam" id="PF02576"/>
    </source>
</evidence>
<dbReference type="GO" id="GO:0006412">
    <property type="term" value="P:translation"/>
    <property type="evidence" value="ECO:0007669"/>
    <property type="project" value="TreeGrafter"/>
</dbReference>
<dbReference type="KEGG" id="mpz:Marpi_0970"/>
<dbReference type="InterPro" id="IPR036847">
    <property type="entry name" value="RimP_C_sf"/>
</dbReference>
<dbReference type="EMBL" id="CP003257">
    <property type="protein sequence ID" value="AEX85382.1"/>
    <property type="molecule type" value="Genomic_DNA"/>
</dbReference>
<dbReference type="Pfam" id="PF02576">
    <property type="entry name" value="RimP_N"/>
    <property type="match status" value="1"/>
</dbReference>
<dbReference type="PANTHER" id="PTHR33867:SF1">
    <property type="entry name" value="RIBOSOME MATURATION FACTOR RIMP"/>
    <property type="match status" value="1"/>
</dbReference>
<dbReference type="InterPro" id="IPR028998">
    <property type="entry name" value="RimP_C"/>
</dbReference>
<dbReference type="SUPFAM" id="SSF74942">
    <property type="entry name" value="YhbC-like, C-terminal domain"/>
    <property type="match status" value="1"/>
</dbReference>
<evidence type="ECO:0000313" key="6">
    <source>
        <dbReference type="EMBL" id="AEX85382.1"/>
    </source>
</evidence>
<dbReference type="PANTHER" id="PTHR33867">
    <property type="entry name" value="RIBOSOME MATURATION FACTOR RIMP"/>
    <property type="match status" value="1"/>
</dbReference>
<comment type="similarity">
    <text evidence="3">Belongs to the RimP family.</text>
</comment>
<dbReference type="Proteomes" id="UP000007161">
    <property type="component" value="Chromosome"/>
</dbReference>
<evidence type="ECO:0000256" key="1">
    <source>
        <dbReference type="ARBA" id="ARBA00022490"/>
    </source>
</evidence>
<proteinExistence type="inferred from homology"/>
<feature type="domain" description="Ribosome maturation factor RimP N-terminal" evidence="4">
    <location>
        <begin position="14"/>
        <end position="84"/>
    </location>
</feature>
<name>H2J7P1_MARPK</name>
<dbReference type="OrthoDB" id="9805006at2"/>
<comment type="function">
    <text evidence="3">Required for maturation of 30S ribosomal subunits.</text>
</comment>
<keyword evidence="1 3" id="KW-0963">Cytoplasm</keyword>
<dbReference type="eggNOG" id="COG0779">
    <property type="taxonomic scope" value="Bacteria"/>
</dbReference>
<reference evidence="6 7" key="1">
    <citation type="journal article" date="2012" name="J. Bacteriol.">
        <title>Complete Genome Sequence of the Thermophilic, Piezophilic, Heterotrophic Bacterium Marinitoga piezophila KA3.</title>
        <authorList>
            <person name="Lucas S."/>
            <person name="Han J."/>
            <person name="Lapidus A."/>
            <person name="Cheng J.F."/>
            <person name="Goodwin L.A."/>
            <person name="Pitluck S."/>
            <person name="Peters L."/>
            <person name="Mikhailova N."/>
            <person name="Teshima H."/>
            <person name="Detter J.C."/>
            <person name="Han C."/>
            <person name="Tapia R."/>
            <person name="Land M."/>
            <person name="Hauser L."/>
            <person name="Kyrpides N.C."/>
            <person name="Ivanova N."/>
            <person name="Pagani I."/>
            <person name="Vannier P."/>
            <person name="Oger P."/>
            <person name="Bartlett D.H."/>
            <person name="Noll K.M."/>
            <person name="Woyke T."/>
            <person name="Jebbar M."/>
        </authorList>
    </citation>
    <scope>NUCLEOTIDE SEQUENCE [LARGE SCALE GENOMIC DNA]</scope>
    <source>
        <strain evidence="7">DSM 14283 / JCM 11233 / KA3</strain>
    </source>
</reference>
<dbReference type="InterPro" id="IPR028989">
    <property type="entry name" value="RimP_N"/>
</dbReference>
<dbReference type="Pfam" id="PF17384">
    <property type="entry name" value="DUF150_C"/>
    <property type="match status" value="1"/>
</dbReference>
<keyword evidence="7" id="KW-1185">Reference proteome</keyword>
<evidence type="ECO:0000259" key="5">
    <source>
        <dbReference type="Pfam" id="PF17384"/>
    </source>
</evidence>
<dbReference type="STRING" id="443254.Marpi_0970"/>
<dbReference type="CDD" id="cd01734">
    <property type="entry name" value="YlxS_C"/>
    <property type="match status" value="1"/>
</dbReference>
<accession>H2J7P1</accession>
<keyword evidence="2 3" id="KW-0690">Ribosome biogenesis</keyword>
<dbReference type="AlphaFoldDB" id="H2J7P1"/>
<gene>
    <name evidence="3" type="primary">rimP</name>
    <name evidence="6" type="ordered locus">Marpi_0970</name>
</gene>
<evidence type="ECO:0000256" key="2">
    <source>
        <dbReference type="ARBA" id="ARBA00022517"/>
    </source>
</evidence>
<organism evidence="6 7">
    <name type="scientific">Marinitoga piezophila (strain DSM 14283 / JCM 11233 / KA3)</name>
    <dbReference type="NCBI Taxonomy" id="443254"/>
    <lineage>
        <taxon>Bacteria</taxon>
        <taxon>Thermotogati</taxon>
        <taxon>Thermotogota</taxon>
        <taxon>Thermotogae</taxon>
        <taxon>Petrotogales</taxon>
        <taxon>Petrotogaceae</taxon>
        <taxon>Marinitoga</taxon>
    </lineage>
</organism>
<dbReference type="RefSeq" id="WP_014296454.1">
    <property type="nucleotide sequence ID" value="NC_016751.1"/>
</dbReference>
<evidence type="ECO:0000256" key="3">
    <source>
        <dbReference type="HAMAP-Rule" id="MF_01077"/>
    </source>
</evidence>
<dbReference type="GO" id="GO:0005829">
    <property type="term" value="C:cytosol"/>
    <property type="evidence" value="ECO:0007669"/>
    <property type="project" value="TreeGrafter"/>
</dbReference>
<dbReference type="InterPro" id="IPR035956">
    <property type="entry name" value="RimP_N_sf"/>
</dbReference>
<dbReference type="HAMAP" id="MF_01077">
    <property type="entry name" value="RimP"/>
    <property type="match status" value="1"/>
</dbReference>
<dbReference type="Gene3D" id="2.30.30.180">
    <property type="entry name" value="Ribosome maturation factor RimP, C-terminal domain"/>
    <property type="match status" value="1"/>
</dbReference>
<dbReference type="SUPFAM" id="SSF75420">
    <property type="entry name" value="YhbC-like, N-terminal domain"/>
    <property type="match status" value="1"/>
</dbReference>
<comment type="subcellular location">
    <subcellularLocation>
        <location evidence="3">Cytoplasm</location>
    </subcellularLocation>
</comment>
<evidence type="ECO:0000313" key="7">
    <source>
        <dbReference type="Proteomes" id="UP000007161"/>
    </source>
</evidence>
<dbReference type="GO" id="GO:0000028">
    <property type="term" value="P:ribosomal small subunit assembly"/>
    <property type="evidence" value="ECO:0007669"/>
    <property type="project" value="TreeGrafter"/>
</dbReference>
<reference evidence="7" key="2">
    <citation type="submission" date="2012-01" db="EMBL/GenBank/DDBJ databases">
        <title>Complete sequence of chromosome of Marinitoga piezophila KA3.</title>
        <authorList>
            <person name="Lucas S."/>
            <person name="Han J."/>
            <person name="Lapidus A."/>
            <person name="Cheng J.-F."/>
            <person name="Goodwin L."/>
            <person name="Pitluck S."/>
            <person name="Peters L."/>
            <person name="Mikhailova N."/>
            <person name="Teshima H."/>
            <person name="Detter J.C."/>
            <person name="Han C."/>
            <person name="Tapia R."/>
            <person name="Land M."/>
            <person name="Hauser L."/>
            <person name="Kyrpides N."/>
            <person name="Ivanova N."/>
            <person name="Pagani I."/>
            <person name="Jebbar M."/>
            <person name="Vannier P."/>
            <person name="Oger P."/>
            <person name="Cario A."/>
            <person name="Bartlett D."/>
            <person name="Noll K.M."/>
            <person name="Woyke T."/>
        </authorList>
    </citation>
    <scope>NUCLEOTIDE SEQUENCE [LARGE SCALE GENOMIC DNA]</scope>
    <source>
        <strain evidence="7">DSM 14283 / JCM 11233 / KA3</strain>
    </source>
</reference>
<sequence>MKDLKDLILKESQEIARNMDLEIFDVSIKKIRKKVKLEIIIDKEDGYVGIDDCERFSRTIESYLDEKDLIDTSYDLIVSSPGLDRPLRSLKDFIRFKGKLVKVILKERVQNRTAIKGYIEDINDETIYIKEKDGGKIIEFPYDIVLKANLEIDL</sequence>